<accession>A0A0P4RBQ1</accession>
<organism evidence="3 4">
    <name type="scientific">Streptomyces lydicamycinicus</name>
    <dbReference type="NCBI Taxonomy" id="1546107"/>
    <lineage>
        <taxon>Bacteria</taxon>
        <taxon>Bacillati</taxon>
        <taxon>Actinomycetota</taxon>
        <taxon>Actinomycetes</taxon>
        <taxon>Kitasatosporales</taxon>
        <taxon>Streptomycetaceae</taxon>
        <taxon>Streptomyces</taxon>
    </lineage>
</organism>
<evidence type="ECO:0000256" key="1">
    <source>
        <dbReference type="SAM" id="MobiDB-lite"/>
    </source>
</evidence>
<proteinExistence type="predicted"/>
<evidence type="ECO:0000256" key="2">
    <source>
        <dbReference type="SAM" id="SignalP"/>
    </source>
</evidence>
<reference evidence="3 4" key="2">
    <citation type="journal article" date="2015" name="Stand. Genomic Sci.">
        <title>Draft genome sequence of marine-derived Streptomyces sp. TP-A0598, a producer of anti-MRSA antibiotic lydicamycins.</title>
        <authorList>
            <person name="Komaki H."/>
            <person name="Ichikawa N."/>
            <person name="Hosoyama A."/>
            <person name="Fujita N."/>
            <person name="Igarashi Y."/>
        </authorList>
    </citation>
    <scope>NUCLEOTIDE SEQUENCE [LARGE SCALE GENOMIC DNA]</scope>
    <source>
        <strain evidence="3 4">NBRC 110027</strain>
    </source>
</reference>
<comment type="caution">
    <text evidence="3">The sequence shown here is derived from an EMBL/GenBank/DDBJ whole genome shotgun (WGS) entry which is preliminary data.</text>
</comment>
<feature type="region of interest" description="Disordered" evidence="1">
    <location>
        <begin position="120"/>
        <end position="147"/>
    </location>
</feature>
<dbReference type="InterPro" id="IPR006311">
    <property type="entry name" value="TAT_signal"/>
</dbReference>
<gene>
    <name evidence="3" type="ORF">TPA0598_07_07150</name>
</gene>
<sequence>MSHDRTHSARTSRRTPPTGRARRAALITATALIAVPLAGAPATAWAADDAPPKTPFYKTDQEVLKYLEEGNQGKRHLEDTAAIQGYPVNGRDTEEITLDQVKGKGYSPEQAVQDAQKKLEGFGSTPGFENYGTEERPNSKEDKDPGWLGNWDAKSICGQSNDMLAKGGKKLTCGFVGKIDQKYPVMVTTDRVPGGTKLTYVTEASVGAEDKEVKGWKVGGKLTINAYPENKGPAGEVSGEYNQSTETTKKWMSLARSQREFTVPDGVEGGTFQAHANAGWYIGYIVQKIDNTDGKAEKIVAIPARVLIQAPNDEVPLTWVGQGE</sequence>
<keyword evidence="2" id="KW-0732">Signal</keyword>
<feature type="region of interest" description="Disordered" evidence="1">
    <location>
        <begin position="1"/>
        <end position="21"/>
    </location>
</feature>
<dbReference type="EMBL" id="BBNO01000007">
    <property type="protein sequence ID" value="GAO10991.1"/>
    <property type="molecule type" value="Genomic_DNA"/>
</dbReference>
<name>A0A0P4RBQ1_9ACTN</name>
<feature type="chain" id="PRO_5006068610" evidence="2">
    <location>
        <begin position="47"/>
        <end position="324"/>
    </location>
</feature>
<evidence type="ECO:0000313" key="4">
    <source>
        <dbReference type="Proteomes" id="UP000048965"/>
    </source>
</evidence>
<dbReference type="AlphaFoldDB" id="A0A0P4RBQ1"/>
<feature type="compositionally biased region" description="Basic and acidic residues" evidence="1">
    <location>
        <begin position="133"/>
        <end position="145"/>
    </location>
</feature>
<evidence type="ECO:0000313" key="3">
    <source>
        <dbReference type="EMBL" id="GAO10991.1"/>
    </source>
</evidence>
<keyword evidence="4" id="KW-1185">Reference proteome</keyword>
<dbReference type="PROSITE" id="PS51318">
    <property type="entry name" value="TAT"/>
    <property type="match status" value="1"/>
</dbReference>
<feature type="signal peptide" evidence="2">
    <location>
        <begin position="1"/>
        <end position="46"/>
    </location>
</feature>
<dbReference type="OrthoDB" id="4314774at2"/>
<reference evidence="4" key="1">
    <citation type="submission" date="2014-09" db="EMBL/GenBank/DDBJ databases">
        <title>Whole genome shotgun sequence of Streptomyces sp. NBRC 110027.</title>
        <authorList>
            <person name="Komaki H."/>
            <person name="Ichikawa N."/>
            <person name="Katano-Makiyama Y."/>
            <person name="Hosoyama A."/>
            <person name="Hashimoto M."/>
            <person name="Uohara A."/>
            <person name="Kitahashi Y."/>
            <person name="Ohji S."/>
            <person name="Kimura A."/>
            <person name="Yamazoe A."/>
            <person name="Igarashi Y."/>
            <person name="Fujita N."/>
        </authorList>
    </citation>
    <scope>NUCLEOTIDE SEQUENCE [LARGE SCALE GENOMIC DNA]</scope>
    <source>
        <strain evidence="4">NBRC 110027</strain>
    </source>
</reference>
<dbReference type="Proteomes" id="UP000048965">
    <property type="component" value="Unassembled WGS sequence"/>
</dbReference>
<protein>
    <submittedName>
        <fullName evidence="3">Uncharacterized protein</fullName>
    </submittedName>
</protein>
<dbReference type="RefSeq" id="WP_042158724.1">
    <property type="nucleotide sequence ID" value="NZ_BBNO01000007.1"/>
</dbReference>